<organism evidence="1 2">
    <name type="scientific">Paraburkholderia phymatum</name>
    <dbReference type="NCBI Taxonomy" id="148447"/>
    <lineage>
        <taxon>Bacteria</taxon>
        <taxon>Pseudomonadati</taxon>
        <taxon>Pseudomonadota</taxon>
        <taxon>Betaproteobacteria</taxon>
        <taxon>Burkholderiales</taxon>
        <taxon>Burkholderiaceae</taxon>
        <taxon>Paraburkholderia</taxon>
    </lineage>
</organism>
<gene>
    <name evidence="1" type="ORF">AB4Y32_07500</name>
</gene>
<protein>
    <submittedName>
        <fullName evidence="1">Endonuclease/exonuclease/phosphatase family protein</fullName>
    </submittedName>
</protein>
<name>A0ACC6TW24_9BURK</name>
<dbReference type="Proteomes" id="UP001558850">
    <property type="component" value="Unassembled WGS sequence"/>
</dbReference>
<sequence length="259" mass="28312">MNDTLTNQHAEAPDAAPHVDAQALRIATYNIHGAIGTDGVRSAERIAAVIAELDADVVALQEVPLGGSFAPNALPILRETTGMEAIAGPTLDTPERRYGNAILSRLPIRATRALDLSFGKREARGALDVDVDVERSCVNGLPGALRVVATHLGLSARERRAQIRALIAAFDTPRMPVILMGDINEWFVWGHALRMLVTHFRAAPAPRTFPSRFPVFALDRIWMHPASRLLDVHVQRSMLARVASDHLPLVARIAREHHV</sequence>
<keyword evidence="1" id="KW-0255">Endonuclease</keyword>
<reference evidence="1" key="1">
    <citation type="submission" date="2024-07" db="EMBL/GenBank/DDBJ databases">
        <title>A survey of Mimosa microsymbionts across Brazilian biomes reveals a high diversity of Paraburkholderia nodulating endemic species, but also that Cupriavidus is common as a symbiont of widespread species.</title>
        <authorList>
            <person name="Rouws L."/>
            <person name="Barauna A."/>
            <person name="Beukes C."/>
            <person name="Rouws J.R.C."/>
            <person name="De Faria S.M."/>
            <person name="Gross E."/>
            <person name="Bueno Dos Reis Junior F."/>
            <person name="Simon M.F."/>
            <person name="Maluk M."/>
            <person name="Odee D.W."/>
            <person name="Kenicer G."/>
            <person name="Young J.P.W."/>
            <person name="Reis V.M."/>
            <person name="Zilli J."/>
            <person name="James E.K."/>
        </authorList>
    </citation>
    <scope>NUCLEOTIDE SEQUENCE</scope>
    <source>
        <strain evidence="1">EG181B</strain>
    </source>
</reference>
<evidence type="ECO:0000313" key="2">
    <source>
        <dbReference type="Proteomes" id="UP001558850"/>
    </source>
</evidence>
<dbReference type="EMBL" id="JBFRCH010000003">
    <property type="protein sequence ID" value="MEX3931653.1"/>
    <property type="molecule type" value="Genomic_DNA"/>
</dbReference>
<evidence type="ECO:0000313" key="1">
    <source>
        <dbReference type="EMBL" id="MEX3931653.1"/>
    </source>
</evidence>
<keyword evidence="1" id="KW-0378">Hydrolase</keyword>
<accession>A0ACC6TW24</accession>
<keyword evidence="1" id="KW-0540">Nuclease</keyword>
<keyword evidence="2" id="KW-1185">Reference proteome</keyword>
<proteinExistence type="predicted"/>
<comment type="caution">
    <text evidence="1">The sequence shown here is derived from an EMBL/GenBank/DDBJ whole genome shotgun (WGS) entry which is preliminary data.</text>
</comment>